<dbReference type="AlphaFoldDB" id="A0A0L8HG50"/>
<accession>A0A0L8HG50</accession>
<dbReference type="InterPro" id="IPR038389">
    <property type="entry name" value="PSMG2_sf"/>
</dbReference>
<evidence type="ECO:0000256" key="2">
    <source>
        <dbReference type="ARBA" id="ARBA00023186"/>
    </source>
</evidence>
<comment type="function">
    <text evidence="4">Chaperone protein which promotes assembly of the 20S proteasome as part of a heterodimer with PSMG1.</text>
</comment>
<dbReference type="EMBL" id="KQ418216">
    <property type="protein sequence ID" value="KOF88202.1"/>
    <property type="molecule type" value="Genomic_DNA"/>
</dbReference>
<dbReference type="PIRSF" id="PIRSF010044">
    <property type="entry name" value="UCP010044"/>
    <property type="match status" value="1"/>
</dbReference>
<dbReference type="KEGG" id="obi:106870864"/>
<dbReference type="PANTHER" id="PTHR12970">
    <property type="entry name" value="PROTEASOME ASSEMBLY CHAPERONE 2"/>
    <property type="match status" value="1"/>
</dbReference>
<reference evidence="5" key="1">
    <citation type="submission" date="2015-07" db="EMBL/GenBank/DDBJ databases">
        <title>MeaNS - Measles Nucleotide Surveillance Program.</title>
        <authorList>
            <person name="Tran T."/>
            <person name="Druce J."/>
        </authorList>
    </citation>
    <scope>NUCLEOTIDE SEQUENCE</scope>
    <source>
        <strain evidence="5">UCB-OBI-ISO-001</strain>
        <tissue evidence="5">Gonad</tissue>
    </source>
</reference>
<dbReference type="GO" id="GO:0043248">
    <property type="term" value="P:proteasome assembly"/>
    <property type="evidence" value="ECO:0007669"/>
    <property type="project" value="TreeGrafter"/>
</dbReference>
<dbReference type="Pfam" id="PF09754">
    <property type="entry name" value="PAC2"/>
    <property type="match status" value="1"/>
</dbReference>
<comment type="subunit">
    <text evidence="4">Forms a heterodimer with PSMG1.</text>
</comment>
<dbReference type="InterPro" id="IPR016562">
    <property type="entry name" value="Proteasome_assmbl_chp_2_euk"/>
</dbReference>
<protein>
    <recommendedName>
        <fullName evidence="1 4">Proteasome assembly chaperone 2</fullName>
    </recommendedName>
</protein>
<organism evidence="5">
    <name type="scientific">Octopus bimaculoides</name>
    <name type="common">California two-spotted octopus</name>
    <dbReference type="NCBI Taxonomy" id="37653"/>
    <lineage>
        <taxon>Eukaryota</taxon>
        <taxon>Metazoa</taxon>
        <taxon>Spiralia</taxon>
        <taxon>Lophotrochozoa</taxon>
        <taxon>Mollusca</taxon>
        <taxon>Cephalopoda</taxon>
        <taxon>Coleoidea</taxon>
        <taxon>Octopodiformes</taxon>
        <taxon>Octopoda</taxon>
        <taxon>Incirrata</taxon>
        <taxon>Octopodidae</taxon>
        <taxon>Octopus</taxon>
    </lineage>
</organism>
<keyword evidence="2 4" id="KW-0143">Chaperone</keyword>
<dbReference type="GO" id="GO:0005634">
    <property type="term" value="C:nucleus"/>
    <property type="evidence" value="ECO:0007669"/>
    <property type="project" value="TreeGrafter"/>
</dbReference>
<comment type="similarity">
    <text evidence="3 4">Belongs to the PSMG2 family.</text>
</comment>
<dbReference type="InterPro" id="IPR019151">
    <property type="entry name" value="Proteasome_assmbl_chaperone_2"/>
</dbReference>
<dbReference type="GO" id="GO:0005829">
    <property type="term" value="C:cytosol"/>
    <property type="evidence" value="ECO:0007669"/>
    <property type="project" value="TreeGrafter"/>
</dbReference>
<evidence type="ECO:0000256" key="1">
    <source>
        <dbReference type="ARBA" id="ARBA00019186"/>
    </source>
</evidence>
<dbReference type="Gene3D" id="3.40.50.10900">
    <property type="entry name" value="PAC-like subunit"/>
    <property type="match status" value="2"/>
</dbReference>
<dbReference type="SUPFAM" id="SSF159659">
    <property type="entry name" value="Cgl1923-like"/>
    <property type="match status" value="1"/>
</dbReference>
<evidence type="ECO:0000256" key="4">
    <source>
        <dbReference type="PIRNR" id="PIRNR010044"/>
    </source>
</evidence>
<name>A0A0L8HG50_OCTBM</name>
<dbReference type="PANTHER" id="PTHR12970:SF1">
    <property type="entry name" value="PROTEASOME ASSEMBLY CHAPERONE 2"/>
    <property type="match status" value="1"/>
</dbReference>
<evidence type="ECO:0000313" key="5">
    <source>
        <dbReference type="EMBL" id="KOF88202.1"/>
    </source>
</evidence>
<sequence length="284" mass="31844">MFYFPDEASLSEEKQKSKDWSGYSLIVAAVSVGNVGQLTTDLVVSTLEMTKTGYIYDESLLPVVGNHPYTAVNSSSCSLMTGCEVYECEEKKLVVLLQRAPFAKGKQSGYRKRLVQWIKEQMFGQVIILTSSSAHERLDVQLHGSQFRFLLSPGQESTVGDFLQNKLKWKPLEKRPCFPAPSAIESESNRDQNMVSIYIPGGGIAKTLFTDCCDAEIPVSVLLLFCAEGDNAWHAKYLATILNQWMNLVPMPMSPNLLLPSDIWKIPPSWRLTFGNTFDQTLFH</sequence>
<proteinExistence type="inferred from homology"/>
<gene>
    <name evidence="5" type="ORF">OCBIM_22015266mg</name>
</gene>
<dbReference type="OrthoDB" id="10260712at2759"/>
<evidence type="ECO:0000256" key="3">
    <source>
        <dbReference type="ARBA" id="ARBA00025745"/>
    </source>
</evidence>
<dbReference type="STRING" id="37653.A0A0L8HG50"/>
<dbReference type="OMA" id="WKEHTGE"/>